<evidence type="ECO:0000259" key="1">
    <source>
        <dbReference type="Pfam" id="PF09977"/>
    </source>
</evidence>
<feature type="domain" description="DUF2134" evidence="1">
    <location>
        <begin position="100"/>
        <end position="162"/>
    </location>
</feature>
<dbReference type="Pfam" id="PF13400">
    <property type="entry name" value="Tad"/>
    <property type="match status" value="1"/>
</dbReference>
<dbReference type="RefSeq" id="WP_271092741.1">
    <property type="nucleotide sequence ID" value="NZ_JAPJZH010000037.1"/>
</dbReference>
<feature type="domain" description="Putative Flp pilus-assembly TadG-like N-terminal" evidence="2">
    <location>
        <begin position="18"/>
        <end position="61"/>
    </location>
</feature>
<evidence type="ECO:0000313" key="3">
    <source>
        <dbReference type="EMBL" id="MDA4848858.1"/>
    </source>
</evidence>
<proteinExistence type="predicted"/>
<name>A0ABT4VXX4_9HYPH</name>
<gene>
    <name evidence="3" type="ORF">OOZ53_26135</name>
</gene>
<dbReference type="InterPro" id="IPR028087">
    <property type="entry name" value="Tad_N"/>
</dbReference>
<reference evidence="3" key="1">
    <citation type="submission" date="2022-11" db="EMBL/GenBank/DDBJ databases">
        <title>Hoeflea poritis sp. nov., isolated from scleractinian coral Porites lutea.</title>
        <authorList>
            <person name="Zhang G."/>
            <person name="Wei Q."/>
            <person name="Cai L."/>
        </authorList>
    </citation>
    <scope>NUCLEOTIDE SEQUENCE</scope>
    <source>
        <strain evidence="3">E7-10</strain>
    </source>
</reference>
<keyword evidence="4" id="KW-1185">Reference proteome</keyword>
<evidence type="ECO:0000313" key="4">
    <source>
        <dbReference type="Proteomes" id="UP001148313"/>
    </source>
</evidence>
<protein>
    <submittedName>
        <fullName evidence="3">Pilus assembly protein</fullName>
    </submittedName>
</protein>
<dbReference type="EMBL" id="JAPJZH010000037">
    <property type="protein sequence ID" value="MDA4848858.1"/>
    <property type="molecule type" value="Genomic_DNA"/>
</dbReference>
<dbReference type="Proteomes" id="UP001148313">
    <property type="component" value="Unassembled WGS sequence"/>
</dbReference>
<dbReference type="Pfam" id="PF09977">
    <property type="entry name" value="Tad_C"/>
    <property type="match status" value="1"/>
</dbReference>
<dbReference type="InterPro" id="IPR018705">
    <property type="entry name" value="DUF2134_membrane"/>
</dbReference>
<evidence type="ECO:0000259" key="2">
    <source>
        <dbReference type="Pfam" id="PF13400"/>
    </source>
</evidence>
<sequence>MSKLVRKLQSFRFDKRASAAVMFALVTPVMIGFTALAVDVGKIYLTEAELQNAVDETALAGLVRIRDTRTSFAVGVTEAQLTSDMVQFAIDSVPDLAGDAAVRAEDIVFGRWDFNTEEFTPTNYWLNVNAVRVAGHMTSERGNPLKTYFGALFTDHVEMRVSSMAVLPVPPGFHSLSQAASPGFYWENSDLDTSDIVVNSTSDNAALFSGSNWKHSFGGHQMDVAGRINSVGRPLRGAFKVHAQQFGVRDFLENQPQPQVSGGCEYRDFEPAPQSNKIILRPGTYCGLLIETPVDEVEFQPGTYIFKDKPVVIRNQTRVDGEEGVHFYFTGEDATLTVINVQDIVLRARDSGDQKGITIMTNRNAGRAPRYISFMGSKLTSLGVIYLPASSFQVANGTLNGNCVILCVAADTMAFTNLFVNYYGGISSLRAPGWNLSSNNGVTNPVGLGVSFRPYLIE</sequence>
<accession>A0ABT4VXX4</accession>
<organism evidence="3 4">
    <name type="scientific">Hoeflea poritis</name>
    <dbReference type="NCBI Taxonomy" id="2993659"/>
    <lineage>
        <taxon>Bacteria</taxon>
        <taxon>Pseudomonadati</taxon>
        <taxon>Pseudomonadota</taxon>
        <taxon>Alphaproteobacteria</taxon>
        <taxon>Hyphomicrobiales</taxon>
        <taxon>Rhizobiaceae</taxon>
        <taxon>Hoeflea</taxon>
    </lineage>
</organism>
<comment type="caution">
    <text evidence="3">The sequence shown here is derived from an EMBL/GenBank/DDBJ whole genome shotgun (WGS) entry which is preliminary data.</text>
</comment>